<comment type="caution">
    <text evidence="13">The sequence shown here is derived from an EMBL/GenBank/DDBJ whole genome shotgun (WGS) entry which is preliminary data.</text>
</comment>
<dbReference type="SUPFAM" id="SSF47917">
    <property type="entry name" value="C-terminal domain of alpha and beta subunits of F1 ATP synthase"/>
    <property type="match status" value="1"/>
</dbReference>
<dbReference type="GO" id="GO:0005524">
    <property type="term" value="F:ATP binding"/>
    <property type="evidence" value="ECO:0007669"/>
    <property type="project" value="UniProtKB-KW"/>
</dbReference>
<dbReference type="Pfam" id="PF00006">
    <property type="entry name" value="ATP-synt_ab"/>
    <property type="match status" value="1"/>
</dbReference>
<dbReference type="InterPro" id="IPR005294">
    <property type="entry name" value="ATP_synth_F1_asu"/>
</dbReference>
<dbReference type="PANTHER" id="PTHR48082:SF2">
    <property type="entry name" value="ATP SYNTHASE SUBUNIT ALPHA, MITOCHONDRIAL"/>
    <property type="match status" value="1"/>
</dbReference>
<evidence type="ECO:0000256" key="7">
    <source>
        <dbReference type="ARBA" id="ARBA00023065"/>
    </source>
</evidence>
<keyword evidence="6" id="KW-0067">ATP-binding</keyword>
<organism evidence="13 14">
    <name type="scientific">Candidatus Sungbacteria bacterium RIFCSPHIGHO2_02_FULL_47_11</name>
    <dbReference type="NCBI Taxonomy" id="1802270"/>
    <lineage>
        <taxon>Bacteria</taxon>
        <taxon>Candidatus Sungiibacteriota</taxon>
    </lineage>
</organism>
<dbReference type="GO" id="GO:0046933">
    <property type="term" value="F:proton-transporting ATP synthase activity, rotational mechanism"/>
    <property type="evidence" value="ECO:0007669"/>
    <property type="project" value="InterPro"/>
</dbReference>
<evidence type="ECO:0000256" key="8">
    <source>
        <dbReference type="ARBA" id="ARBA00023136"/>
    </source>
</evidence>
<evidence type="ECO:0000256" key="9">
    <source>
        <dbReference type="ARBA" id="ARBA00023196"/>
    </source>
</evidence>
<dbReference type="InterPro" id="IPR036121">
    <property type="entry name" value="ATPase_F1/V1/A1_a/bsu_N_sf"/>
</dbReference>
<evidence type="ECO:0000313" key="14">
    <source>
        <dbReference type="Proteomes" id="UP000179023"/>
    </source>
</evidence>
<keyword evidence="8" id="KW-0472">Membrane</keyword>
<evidence type="ECO:0000256" key="1">
    <source>
        <dbReference type="ARBA" id="ARBA00004370"/>
    </source>
</evidence>
<evidence type="ECO:0000256" key="10">
    <source>
        <dbReference type="ARBA" id="ARBA00023310"/>
    </source>
</evidence>
<dbReference type="InterPro" id="IPR027417">
    <property type="entry name" value="P-loop_NTPase"/>
</dbReference>
<keyword evidence="7" id="KW-0406">Ion transport</keyword>
<dbReference type="GO" id="GO:0045259">
    <property type="term" value="C:proton-transporting ATP synthase complex"/>
    <property type="evidence" value="ECO:0007669"/>
    <property type="project" value="UniProtKB-KW"/>
</dbReference>
<keyword evidence="4" id="KW-0547">Nucleotide-binding</keyword>
<evidence type="ECO:0000256" key="3">
    <source>
        <dbReference type="ARBA" id="ARBA00022448"/>
    </source>
</evidence>
<comment type="similarity">
    <text evidence="2">Belongs to the ATPase alpha/beta chains family.</text>
</comment>
<dbReference type="SUPFAM" id="SSF52540">
    <property type="entry name" value="P-loop containing nucleoside triphosphate hydrolases"/>
    <property type="match status" value="1"/>
</dbReference>
<dbReference type="Proteomes" id="UP000179023">
    <property type="component" value="Unassembled WGS sequence"/>
</dbReference>
<evidence type="ECO:0000256" key="2">
    <source>
        <dbReference type="ARBA" id="ARBA00008936"/>
    </source>
</evidence>
<gene>
    <name evidence="13" type="ORF">A3C07_03445</name>
</gene>
<sequence length="487" mass="54053">MKDTFQQYLTEIGEIGFVERVVSSLVYANGLPGVRLQEMVLFESGEVGRVTGLGESVVELVNFSRKPVAVGTRIARTNHLLEVPVGEELLGSVINPLGESLDPSSPLPPTKERRSVDAVPLGIQARLRIKKQCTTGVSLVDRLLPLGLGQRELVLGDQKTGKSRFLLRALFSQVKEGAIGVYAVIGKGRIAAKQVEQAIREFGIAKQVVIVVASADEPASMISLAPYTAMTVAEFFRDQGRNVIVVLDDLSLHAKMYRELALLGHKFPGRNSYPGDIFHIHARLLERAGSFTTPHGEAAITCLPVIETPRGDMTGYIATNLMSITDGHLFFDHILFAEGRRPAIDPFLSVTRVGRQTQTPLEREISSELLTFLKIAERLHAFASFGAELGEHIKEALARERRIMQFFDQTAYEMVPINVQLLLFGLVWGNRWRDKMSVELHTLIERIIKAYGEREDFHKKVDGIVAGRNSIKELVERTSNFDFASVE</sequence>
<dbReference type="Gene3D" id="3.40.50.12240">
    <property type="match status" value="1"/>
</dbReference>
<evidence type="ECO:0000259" key="12">
    <source>
        <dbReference type="Pfam" id="PF00006"/>
    </source>
</evidence>
<proteinExistence type="inferred from homology"/>
<keyword evidence="10" id="KW-0066">ATP synthesis</keyword>
<keyword evidence="9" id="KW-0139">CF(1)</keyword>
<evidence type="ECO:0000313" key="13">
    <source>
        <dbReference type="EMBL" id="OHA00368.1"/>
    </source>
</evidence>
<evidence type="ECO:0000256" key="11">
    <source>
        <dbReference type="ARBA" id="ARBA00026013"/>
    </source>
</evidence>
<protein>
    <recommendedName>
        <fullName evidence="12">ATPase F1/V1/A1 complex alpha/beta subunit nucleotide-binding domain-containing protein</fullName>
    </recommendedName>
</protein>
<dbReference type="STRING" id="1802270.A3C07_03445"/>
<feature type="domain" description="ATPase F1/V1/A1 complex alpha/beta subunit nucleotide-binding" evidence="12">
    <location>
        <begin position="136"/>
        <end position="350"/>
    </location>
</feature>
<dbReference type="SUPFAM" id="SSF50615">
    <property type="entry name" value="N-terminal domain of alpha and beta subunits of F1 ATP synthase"/>
    <property type="match status" value="1"/>
</dbReference>
<dbReference type="PANTHER" id="PTHR48082">
    <property type="entry name" value="ATP SYNTHASE SUBUNIT ALPHA, MITOCHONDRIAL"/>
    <property type="match status" value="1"/>
</dbReference>
<comment type="subunit">
    <text evidence="11">F-type ATPases have 2 components, CF(1) - the catalytic core - and CF(0) - the membrane proton channel. CF(1) has five subunits: alpha(3), beta(3), gamma(1), delta(1), epsilon(1). CF(0) has four main subunits: a(1), b(1), b'(1) and c(9-12).</text>
</comment>
<dbReference type="AlphaFoldDB" id="A0A1G2KLP5"/>
<keyword evidence="5" id="KW-0375">Hydrogen ion transport</keyword>
<keyword evidence="3" id="KW-0813">Transport</keyword>
<evidence type="ECO:0000256" key="5">
    <source>
        <dbReference type="ARBA" id="ARBA00022781"/>
    </source>
</evidence>
<reference evidence="13 14" key="1">
    <citation type="journal article" date="2016" name="Nat. Commun.">
        <title>Thousands of microbial genomes shed light on interconnected biogeochemical processes in an aquifer system.</title>
        <authorList>
            <person name="Anantharaman K."/>
            <person name="Brown C.T."/>
            <person name="Hug L.A."/>
            <person name="Sharon I."/>
            <person name="Castelle C.J."/>
            <person name="Probst A.J."/>
            <person name="Thomas B.C."/>
            <person name="Singh A."/>
            <person name="Wilkins M.J."/>
            <person name="Karaoz U."/>
            <person name="Brodie E.L."/>
            <person name="Williams K.H."/>
            <person name="Hubbard S.S."/>
            <person name="Banfield J.F."/>
        </authorList>
    </citation>
    <scope>NUCLEOTIDE SEQUENCE [LARGE SCALE GENOMIC DNA]</scope>
</reference>
<dbReference type="GO" id="GO:0043531">
    <property type="term" value="F:ADP binding"/>
    <property type="evidence" value="ECO:0007669"/>
    <property type="project" value="TreeGrafter"/>
</dbReference>
<comment type="subcellular location">
    <subcellularLocation>
        <location evidence="1">Membrane</location>
    </subcellularLocation>
</comment>
<evidence type="ECO:0000256" key="4">
    <source>
        <dbReference type="ARBA" id="ARBA00022741"/>
    </source>
</evidence>
<dbReference type="EMBL" id="MHQI01000017">
    <property type="protein sequence ID" value="OHA00368.1"/>
    <property type="molecule type" value="Genomic_DNA"/>
</dbReference>
<accession>A0A1G2KLP5</accession>
<evidence type="ECO:0000256" key="6">
    <source>
        <dbReference type="ARBA" id="ARBA00022840"/>
    </source>
</evidence>
<name>A0A1G2KLP5_9BACT</name>
<dbReference type="InterPro" id="IPR000194">
    <property type="entry name" value="ATPase_F1/V1/A1_a/bsu_nucl-bd"/>
</dbReference>
<dbReference type="FunFam" id="3.40.50.300:FF:002432">
    <property type="entry name" value="ATP synthase subunit alpha, mitochondrial"/>
    <property type="match status" value="1"/>
</dbReference>